<keyword evidence="2 6" id="KW-0240">DNA-directed RNA polymerase</keyword>
<reference evidence="9 10" key="1">
    <citation type="submission" date="2016-12" db="EMBL/GenBank/DDBJ databases">
        <title>Domibacillus antri genome sequencing.</title>
        <authorList>
            <person name="Verma A."/>
            <person name="Krishnamurthi S."/>
        </authorList>
    </citation>
    <scope>NUCLEOTIDE SEQUENCE [LARGE SCALE GENOMIC DNA]</scope>
    <source>
        <strain evidence="9 10">XD80</strain>
    </source>
</reference>
<evidence type="ECO:0000256" key="4">
    <source>
        <dbReference type="ARBA" id="ARBA00022695"/>
    </source>
</evidence>
<keyword evidence="10" id="KW-1185">Reference proteome</keyword>
<comment type="subunit">
    <text evidence="6">RNAP is composed of a core of 2 alpha, a beta and a beta' subunits. The core is associated with a delta subunit and one of several sigma factors.</text>
</comment>
<dbReference type="InterPro" id="IPR007759">
    <property type="entry name" value="Asxl_HARE-HTH"/>
</dbReference>
<feature type="domain" description="HTH HARE-type" evidence="8">
    <location>
        <begin position="14"/>
        <end position="81"/>
    </location>
</feature>
<sequence>MSLQQYSTEQLKEMSFLELAHLILADKRKPVSFKEMLSQIQKYLEISDDEVKSRMVQFYTDLNIDGSFLPLGENRWGLRAWYPVEKLEEETTTAAVKTRKKKTKKAVEEDFEEEIIEDEDDLDVFEEEDFDDIEDDIDVDEDDLDDDLEDDLDVELDDDIEDDDFEEEEGAEDEYDLGDK</sequence>
<gene>
    <name evidence="6" type="primary">rpoE</name>
    <name evidence="9" type="ORF">BTO30_01915</name>
</gene>
<feature type="region of interest" description="Disordered" evidence="7">
    <location>
        <begin position="116"/>
        <end position="180"/>
    </location>
</feature>
<dbReference type="PROSITE" id="PS51913">
    <property type="entry name" value="HTH_HARE"/>
    <property type="match status" value="1"/>
</dbReference>
<dbReference type="Gene3D" id="1.10.10.1250">
    <property type="entry name" value="RNA polymerase, subunit delta, N-terminal domain"/>
    <property type="match status" value="1"/>
</dbReference>
<evidence type="ECO:0000256" key="5">
    <source>
        <dbReference type="ARBA" id="ARBA00023163"/>
    </source>
</evidence>
<dbReference type="AlphaFoldDB" id="A0A1Q8QA80"/>
<evidence type="ECO:0000256" key="1">
    <source>
        <dbReference type="ARBA" id="ARBA00009828"/>
    </source>
</evidence>
<evidence type="ECO:0000256" key="3">
    <source>
        <dbReference type="ARBA" id="ARBA00022679"/>
    </source>
</evidence>
<dbReference type="EMBL" id="MSDU01000003">
    <property type="protein sequence ID" value="OLN24253.1"/>
    <property type="molecule type" value="Genomic_DNA"/>
</dbReference>
<dbReference type="HAMAP" id="MF_00357">
    <property type="entry name" value="RNApol_bact_RpoE"/>
    <property type="match status" value="1"/>
</dbReference>
<evidence type="ECO:0000256" key="6">
    <source>
        <dbReference type="HAMAP-Rule" id="MF_00357"/>
    </source>
</evidence>
<keyword evidence="3 6" id="KW-0808">Transferase</keyword>
<dbReference type="GO" id="GO:0006355">
    <property type="term" value="P:regulation of DNA-templated transcription"/>
    <property type="evidence" value="ECO:0007669"/>
    <property type="project" value="UniProtKB-UniRule"/>
</dbReference>
<comment type="caution">
    <text evidence="9">The sequence shown here is derived from an EMBL/GenBank/DDBJ whole genome shotgun (WGS) entry which is preliminary data.</text>
</comment>
<dbReference type="GO" id="GO:0000428">
    <property type="term" value="C:DNA-directed RNA polymerase complex"/>
    <property type="evidence" value="ECO:0007669"/>
    <property type="project" value="UniProtKB-KW"/>
</dbReference>
<keyword evidence="4 6" id="KW-0548">Nucleotidyltransferase</keyword>
<name>A0A1Q8QA80_9BACI</name>
<dbReference type="InterPro" id="IPR038087">
    <property type="entry name" value="RNAP_delta_N_dom_sf"/>
</dbReference>
<evidence type="ECO:0000313" key="10">
    <source>
        <dbReference type="Proteomes" id="UP000185568"/>
    </source>
</evidence>
<evidence type="ECO:0000256" key="2">
    <source>
        <dbReference type="ARBA" id="ARBA00022478"/>
    </source>
</evidence>
<dbReference type="NCBIfam" id="TIGR04567">
    <property type="entry name" value="RNAP_delt_lowGC"/>
    <property type="match status" value="1"/>
</dbReference>
<dbReference type="Pfam" id="PF05066">
    <property type="entry name" value="HARE-HTH"/>
    <property type="match status" value="1"/>
</dbReference>
<evidence type="ECO:0000256" key="7">
    <source>
        <dbReference type="SAM" id="MobiDB-lite"/>
    </source>
</evidence>
<comment type="similarity">
    <text evidence="1 6">Belongs to the RpoE family.</text>
</comment>
<keyword evidence="5 6" id="KW-0804">Transcription</keyword>
<organism evidence="9 10">
    <name type="scientific">Domibacillus antri</name>
    <dbReference type="NCBI Taxonomy" id="1714264"/>
    <lineage>
        <taxon>Bacteria</taxon>
        <taxon>Bacillati</taxon>
        <taxon>Bacillota</taxon>
        <taxon>Bacilli</taxon>
        <taxon>Bacillales</taxon>
        <taxon>Bacillaceae</taxon>
        <taxon>Domibacillus</taxon>
    </lineage>
</organism>
<dbReference type="Proteomes" id="UP000185568">
    <property type="component" value="Unassembled WGS sequence"/>
</dbReference>
<dbReference type="GO" id="GO:0006351">
    <property type="term" value="P:DNA-templated transcription"/>
    <property type="evidence" value="ECO:0007669"/>
    <property type="project" value="InterPro"/>
</dbReference>
<accession>A0A1Q8QA80</accession>
<dbReference type="STRING" id="1714264.BTO30_01915"/>
<evidence type="ECO:0000313" key="9">
    <source>
        <dbReference type="EMBL" id="OLN24253.1"/>
    </source>
</evidence>
<proteinExistence type="inferred from homology"/>
<evidence type="ECO:0000259" key="8">
    <source>
        <dbReference type="PROSITE" id="PS51913"/>
    </source>
</evidence>
<dbReference type="GO" id="GO:0003899">
    <property type="term" value="F:DNA-directed RNA polymerase activity"/>
    <property type="evidence" value="ECO:0007669"/>
    <property type="project" value="UniProtKB-UniRule"/>
</dbReference>
<dbReference type="InterPro" id="IPR029757">
    <property type="entry name" value="RpoE"/>
</dbReference>
<comment type="function">
    <text evidence="6">Participates in both the initiation and recycling phases of transcription. In the presence of the delta subunit, RNAP displays an increased specificity of transcription, a decreased affinity for nucleic acids, and an increased efficiency of RNA synthesis because of enhanced recycling.</text>
</comment>
<protein>
    <recommendedName>
        <fullName evidence="6">Probable DNA-directed RNA polymerase subunit delta</fullName>
    </recommendedName>
    <alternativeName>
        <fullName evidence="6">RNAP delta factor</fullName>
    </alternativeName>
</protein>